<gene>
    <name evidence="5" type="ORF">BKA55DRAFT_543780</name>
</gene>
<dbReference type="EMBL" id="JAGMUX010000016">
    <property type="protein sequence ID" value="KAH7237143.1"/>
    <property type="molecule type" value="Genomic_DNA"/>
</dbReference>
<dbReference type="PANTHER" id="PTHR43918">
    <property type="entry name" value="ACETYLCHOLINESTERASE"/>
    <property type="match status" value="1"/>
</dbReference>
<protein>
    <recommendedName>
        <fullName evidence="3">Carboxylic ester hydrolase</fullName>
        <ecNumber evidence="3">3.1.1.-</ecNumber>
    </recommendedName>
</protein>
<dbReference type="PROSITE" id="PS00122">
    <property type="entry name" value="CARBOXYLESTERASE_B_1"/>
    <property type="match status" value="1"/>
</dbReference>
<feature type="domain" description="Carboxylesterase type B" evidence="4">
    <location>
        <begin position="23"/>
        <end position="514"/>
    </location>
</feature>
<keyword evidence="6" id="KW-1185">Reference proteome</keyword>
<dbReference type="InterPro" id="IPR029058">
    <property type="entry name" value="AB_hydrolase_fold"/>
</dbReference>
<dbReference type="GeneID" id="70220588"/>
<dbReference type="Proteomes" id="UP000720189">
    <property type="component" value="Unassembled WGS sequence"/>
</dbReference>
<evidence type="ECO:0000256" key="1">
    <source>
        <dbReference type="ARBA" id="ARBA00005964"/>
    </source>
</evidence>
<dbReference type="Pfam" id="PF00135">
    <property type="entry name" value="COesterase"/>
    <property type="match status" value="1"/>
</dbReference>
<dbReference type="AlphaFoldDB" id="A0A9P9GE68"/>
<reference evidence="5" key="1">
    <citation type="journal article" date="2021" name="Nat. Commun.">
        <title>Genetic determinants of endophytism in the Arabidopsis root mycobiome.</title>
        <authorList>
            <person name="Mesny F."/>
            <person name="Miyauchi S."/>
            <person name="Thiergart T."/>
            <person name="Pickel B."/>
            <person name="Atanasova L."/>
            <person name="Karlsson M."/>
            <person name="Huettel B."/>
            <person name="Barry K.W."/>
            <person name="Haridas S."/>
            <person name="Chen C."/>
            <person name="Bauer D."/>
            <person name="Andreopoulos W."/>
            <person name="Pangilinan J."/>
            <person name="LaButti K."/>
            <person name="Riley R."/>
            <person name="Lipzen A."/>
            <person name="Clum A."/>
            <person name="Drula E."/>
            <person name="Henrissat B."/>
            <person name="Kohler A."/>
            <person name="Grigoriev I.V."/>
            <person name="Martin F.M."/>
            <person name="Hacquard S."/>
        </authorList>
    </citation>
    <scope>NUCLEOTIDE SEQUENCE</scope>
    <source>
        <strain evidence="5">MPI-CAGE-AT-0023</strain>
    </source>
</reference>
<dbReference type="RefSeq" id="XP_046045273.1">
    <property type="nucleotide sequence ID" value="XM_046190634.1"/>
</dbReference>
<organism evidence="5 6">
    <name type="scientific">Fusarium redolens</name>
    <dbReference type="NCBI Taxonomy" id="48865"/>
    <lineage>
        <taxon>Eukaryota</taxon>
        <taxon>Fungi</taxon>
        <taxon>Dikarya</taxon>
        <taxon>Ascomycota</taxon>
        <taxon>Pezizomycotina</taxon>
        <taxon>Sordariomycetes</taxon>
        <taxon>Hypocreomycetidae</taxon>
        <taxon>Hypocreales</taxon>
        <taxon>Nectriaceae</taxon>
        <taxon>Fusarium</taxon>
        <taxon>Fusarium redolens species complex</taxon>
    </lineage>
</organism>
<accession>A0A9P9GE68</accession>
<comment type="caution">
    <text evidence="5">The sequence shown here is derived from an EMBL/GenBank/DDBJ whole genome shotgun (WGS) entry which is preliminary data.</text>
</comment>
<dbReference type="PANTHER" id="PTHR43918:SF4">
    <property type="entry name" value="CARBOXYLIC ESTER HYDROLASE"/>
    <property type="match status" value="1"/>
</dbReference>
<keyword evidence="2 3" id="KW-0378">Hydrolase</keyword>
<feature type="chain" id="PRO_5040532442" description="Carboxylic ester hydrolase" evidence="3">
    <location>
        <begin position="21"/>
        <end position="554"/>
    </location>
</feature>
<evidence type="ECO:0000256" key="2">
    <source>
        <dbReference type="ARBA" id="ARBA00022801"/>
    </source>
</evidence>
<feature type="signal peptide" evidence="3">
    <location>
        <begin position="1"/>
        <end position="20"/>
    </location>
</feature>
<dbReference type="InterPro" id="IPR002018">
    <property type="entry name" value="CarbesteraseB"/>
</dbReference>
<name>A0A9P9GE68_FUSRE</name>
<dbReference type="PROSITE" id="PS00941">
    <property type="entry name" value="CARBOXYLESTERASE_B_2"/>
    <property type="match status" value="1"/>
</dbReference>
<proteinExistence type="inferred from homology"/>
<comment type="similarity">
    <text evidence="1 3">Belongs to the type-B carboxylesterase/lipase family.</text>
</comment>
<dbReference type="SUPFAM" id="SSF53474">
    <property type="entry name" value="alpha/beta-Hydrolases"/>
    <property type="match status" value="1"/>
</dbReference>
<sequence>MPSLLKLATAVTLLTEGVLGRQAPTVRVKNGTLEGKYVAGYDQDLFLGVPFAQPPVGQLRLQNPQPLNETFKVKKVTKYADSCVGYGNSPDQGPATFSEDCLTLNIVRPAMFKGNKKGKLPVGVFIHGGGWTMDFSANGVYNMSFMVEESVKMGKPFIGVSVDYRLSFWGFMASQDILDAGVANLGLKDQRIALHWVKENIAAFGGDPSKVTIFGESAGGGNVGYQAMAYGGVDEKLFRGIIAQSGADGTDMKNYTAPQQRYDTIVKAVGCDKESDMLACLRQVPFEKLNATSTKIQGSFYPVVDDDFVPDYPSKLLANGNFTKVPLMAGTNADEGSFFGMPGVDSSEEAAARLRATGLDTDTIETLLALYPNIDALGIPSGYRYKPSDPVKKQFKRWAALQGDQLFMSWRRARTDAWSKHNVTSYAYLFESPNTNMRAAADYIGTPHFVEVAYVFYNLLGQGYGKGQGPLVNASKEVLELAKLVSHMWISFITELNPNEHGINGVPEWPTFNNGGGYGEHFYFNPNGSMAQPDTLRLAGTTFMNSVSADQYGR</sequence>
<evidence type="ECO:0000313" key="5">
    <source>
        <dbReference type="EMBL" id="KAH7237143.1"/>
    </source>
</evidence>
<keyword evidence="3" id="KW-0732">Signal</keyword>
<dbReference type="InterPro" id="IPR019819">
    <property type="entry name" value="Carboxylesterase_B_CS"/>
</dbReference>
<evidence type="ECO:0000256" key="3">
    <source>
        <dbReference type="RuleBase" id="RU361235"/>
    </source>
</evidence>
<dbReference type="EC" id="3.1.1.-" evidence="3"/>
<evidence type="ECO:0000313" key="6">
    <source>
        <dbReference type="Proteomes" id="UP000720189"/>
    </source>
</evidence>
<dbReference type="OrthoDB" id="408631at2759"/>
<dbReference type="Gene3D" id="3.40.50.1820">
    <property type="entry name" value="alpha/beta hydrolase"/>
    <property type="match status" value="1"/>
</dbReference>
<dbReference type="GO" id="GO:0052689">
    <property type="term" value="F:carboxylic ester hydrolase activity"/>
    <property type="evidence" value="ECO:0007669"/>
    <property type="project" value="TreeGrafter"/>
</dbReference>
<dbReference type="InterPro" id="IPR050654">
    <property type="entry name" value="AChE-related_enzymes"/>
</dbReference>
<dbReference type="InterPro" id="IPR019826">
    <property type="entry name" value="Carboxylesterase_B_AS"/>
</dbReference>
<evidence type="ECO:0000259" key="4">
    <source>
        <dbReference type="Pfam" id="PF00135"/>
    </source>
</evidence>